<comment type="caution">
    <text evidence="2">The sequence shown here is derived from an EMBL/GenBank/DDBJ whole genome shotgun (WGS) entry which is preliminary data.</text>
</comment>
<evidence type="ECO:0000313" key="2">
    <source>
        <dbReference type="EMBL" id="ROP37088.1"/>
    </source>
</evidence>
<sequence length="385" mass="41255">MSHSSLTKRGWDGPELLRVTAGATYHFMVVVDDWWSGSVRLAVGEVLPPANDDFAAATPISAVPATAETRLAAATAQPGEPVPTCGGTTLPSPSAWFAFTAPRTEAITLDQPGDDYETTVAVYTGDSLGAVTEVFCERYYRRVLVVTAGQTYRVQVTNRAPRTTPTVIALALAPPLTVYFGQNRSDPSTLDVVDFVDQSYDETGQAITRTEWDFGDGTTATGRQVEHRFAADGDYAVRMDVTSADGRTGTMSRTLVVRTHDVGIASFTAPTRGRPGQTRSVEVTVGNQRLPENATVILYRGTPGGFTEIARATQYVPARPTRTVAFPFNYTFTPEDAVVGRVTFRAVVTLGQGVRDARPIDNEAVAPAATVLPALSGRSVSESVR</sequence>
<proteinExistence type="predicted"/>
<evidence type="ECO:0000259" key="1">
    <source>
        <dbReference type="PROSITE" id="PS50093"/>
    </source>
</evidence>
<dbReference type="Proteomes" id="UP000268727">
    <property type="component" value="Unassembled WGS sequence"/>
</dbReference>
<name>A0A3N1H3K8_9PSEU</name>
<gene>
    <name evidence="2" type="ORF">EDD40_2375</name>
</gene>
<dbReference type="GO" id="GO:0005975">
    <property type="term" value="P:carbohydrate metabolic process"/>
    <property type="evidence" value="ECO:0007669"/>
    <property type="project" value="UniProtKB-ARBA"/>
</dbReference>
<dbReference type="SMART" id="SM00089">
    <property type="entry name" value="PKD"/>
    <property type="match status" value="1"/>
</dbReference>
<keyword evidence="3" id="KW-1185">Reference proteome</keyword>
<reference evidence="2 3" key="1">
    <citation type="submission" date="2018-11" db="EMBL/GenBank/DDBJ databases">
        <title>Sequencing the genomes of 1000 actinobacteria strains.</title>
        <authorList>
            <person name="Klenk H.-P."/>
        </authorList>
    </citation>
    <scope>NUCLEOTIDE SEQUENCE [LARGE SCALE GENOMIC DNA]</scope>
    <source>
        <strain evidence="2 3">DSM 44231</strain>
    </source>
</reference>
<dbReference type="Pfam" id="PF18911">
    <property type="entry name" value="PKD_4"/>
    <property type="match status" value="1"/>
</dbReference>
<dbReference type="InterPro" id="IPR000601">
    <property type="entry name" value="PKD_dom"/>
</dbReference>
<dbReference type="AlphaFoldDB" id="A0A3N1H3K8"/>
<dbReference type="InterPro" id="IPR035986">
    <property type="entry name" value="PKD_dom_sf"/>
</dbReference>
<dbReference type="InterPro" id="IPR022409">
    <property type="entry name" value="PKD/Chitinase_dom"/>
</dbReference>
<dbReference type="PROSITE" id="PS50093">
    <property type="entry name" value="PKD"/>
    <property type="match status" value="1"/>
</dbReference>
<organism evidence="2 3">
    <name type="scientific">Saccharothrix texasensis</name>
    <dbReference type="NCBI Taxonomy" id="103734"/>
    <lineage>
        <taxon>Bacteria</taxon>
        <taxon>Bacillati</taxon>
        <taxon>Actinomycetota</taxon>
        <taxon>Actinomycetes</taxon>
        <taxon>Pseudonocardiales</taxon>
        <taxon>Pseudonocardiaceae</taxon>
        <taxon>Saccharothrix</taxon>
    </lineage>
</organism>
<protein>
    <submittedName>
        <fullName evidence="2">PKD domain-containing protein</fullName>
    </submittedName>
</protein>
<dbReference type="SUPFAM" id="SSF49299">
    <property type="entry name" value="PKD domain"/>
    <property type="match status" value="1"/>
</dbReference>
<feature type="domain" description="PKD" evidence="1">
    <location>
        <begin position="201"/>
        <end position="257"/>
    </location>
</feature>
<dbReference type="Gene3D" id="2.60.40.10">
    <property type="entry name" value="Immunoglobulins"/>
    <property type="match status" value="1"/>
</dbReference>
<dbReference type="CDD" id="cd00146">
    <property type="entry name" value="PKD"/>
    <property type="match status" value="1"/>
</dbReference>
<dbReference type="RefSeq" id="WP_123742947.1">
    <property type="nucleotide sequence ID" value="NZ_RJKM01000001.1"/>
</dbReference>
<accession>A0A3N1H3K8</accession>
<evidence type="ECO:0000313" key="3">
    <source>
        <dbReference type="Proteomes" id="UP000268727"/>
    </source>
</evidence>
<dbReference type="EMBL" id="RJKM01000001">
    <property type="protein sequence ID" value="ROP37088.1"/>
    <property type="molecule type" value="Genomic_DNA"/>
</dbReference>
<dbReference type="InterPro" id="IPR013783">
    <property type="entry name" value="Ig-like_fold"/>
</dbReference>
<dbReference type="OrthoDB" id="5241464at2"/>